<dbReference type="AlphaFoldDB" id="A0A380BXG2"/>
<sequence>MIEKPKVTTLTEAKVIHKLHCGECNWKQEIAANTDAEIKCCPWCGWSDLDISTVANEGGFQEIECEKHGKVTVIMPSPNIELLDFMDNLFCPFC</sequence>
<name>A0A380BXG2_9GAMM</name>
<accession>A0A380BXG2</accession>
<dbReference type="GeneID" id="93809147"/>
<gene>
    <name evidence="1" type="ORF">NCTC10738_04016</name>
</gene>
<protein>
    <submittedName>
        <fullName evidence="1">Uncharacterized protein</fullName>
    </submittedName>
</protein>
<dbReference type="EMBL" id="UGYO01000002">
    <property type="protein sequence ID" value="SUJ07853.1"/>
    <property type="molecule type" value="Genomic_DNA"/>
</dbReference>
<dbReference type="Proteomes" id="UP000254069">
    <property type="component" value="Unassembled WGS sequence"/>
</dbReference>
<proteinExistence type="predicted"/>
<dbReference type="RefSeq" id="WP_025009683.1">
    <property type="nucleotide sequence ID" value="NZ_AP024610.1"/>
</dbReference>
<organism evidence="1 2">
    <name type="scientific">Shewanella algae</name>
    <dbReference type="NCBI Taxonomy" id="38313"/>
    <lineage>
        <taxon>Bacteria</taxon>
        <taxon>Pseudomonadati</taxon>
        <taxon>Pseudomonadota</taxon>
        <taxon>Gammaproteobacteria</taxon>
        <taxon>Alteromonadales</taxon>
        <taxon>Shewanellaceae</taxon>
        <taxon>Shewanella</taxon>
    </lineage>
</organism>
<reference evidence="1 2" key="1">
    <citation type="submission" date="2018-06" db="EMBL/GenBank/DDBJ databases">
        <authorList>
            <consortium name="Pathogen Informatics"/>
            <person name="Doyle S."/>
        </authorList>
    </citation>
    <scope>NUCLEOTIDE SEQUENCE [LARGE SCALE GENOMIC DNA]</scope>
    <source>
        <strain evidence="1 2">NCTC10738</strain>
    </source>
</reference>
<evidence type="ECO:0000313" key="2">
    <source>
        <dbReference type="Proteomes" id="UP000254069"/>
    </source>
</evidence>
<evidence type="ECO:0000313" key="1">
    <source>
        <dbReference type="EMBL" id="SUJ07853.1"/>
    </source>
</evidence>
<keyword evidence="2" id="KW-1185">Reference proteome</keyword>